<evidence type="ECO:0000313" key="2">
    <source>
        <dbReference type="EMBL" id="SLM37068.1"/>
    </source>
</evidence>
<reference evidence="3" key="1">
    <citation type="submission" date="2017-03" db="EMBL/GenBank/DDBJ databases">
        <authorList>
            <person name="Sharma R."/>
            <person name="Thines M."/>
        </authorList>
    </citation>
    <scope>NUCLEOTIDE SEQUENCE [LARGE SCALE GENOMIC DNA]</scope>
</reference>
<feature type="transmembrane region" description="Helical" evidence="1">
    <location>
        <begin position="7"/>
        <end position="31"/>
    </location>
</feature>
<protein>
    <submittedName>
        <fullName evidence="2">Uncharacterized protein</fullName>
    </submittedName>
</protein>
<dbReference type="AlphaFoldDB" id="A0A1W5D1P8"/>
<sequence length="194" mass="21538">MARRVIFGITLIGFLAACAMTLTSIIVPRWISWDSETLAGDHIHYTYGLHRRCSSLAQSCAHFPQYDDCHGQDRYFCSMWRSVGFLMSFAVVLEGMTLIAYLVIMLGGKQKREQGWKVLSGCLACVAAVQCAGMAIIAYLYDNDDRFFPGWRLDTSWILCTVSWSVMVVLAAGIVAATLLMPSEGGYELIPGEE</sequence>
<feature type="transmembrane region" description="Helical" evidence="1">
    <location>
        <begin position="83"/>
        <end position="106"/>
    </location>
</feature>
<organism evidence="2 3">
    <name type="scientific">Lasallia pustulata</name>
    <dbReference type="NCBI Taxonomy" id="136370"/>
    <lineage>
        <taxon>Eukaryota</taxon>
        <taxon>Fungi</taxon>
        <taxon>Dikarya</taxon>
        <taxon>Ascomycota</taxon>
        <taxon>Pezizomycotina</taxon>
        <taxon>Lecanoromycetes</taxon>
        <taxon>OSLEUM clade</taxon>
        <taxon>Umbilicariomycetidae</taxon>
        <taxon>Umbilicariales</taxon>
        <taxon>Umbilicariaceae</taxon>
        <taxon>Lasallia</taxon>
    </lineage>
</organism>
<keyword evidence="1" id="KW-0472">Membrane</keyword>
<keyword evidence="3" id="KW-1185">Reference proteome</keyword>
<dbReference type="EMBL" id="FWEW01001418">
    <property type="protein sequence ID" value="SLM37068.1"/>
    <property type="molecule type" value="Genomic_DNA"/>
</dbReference>
<evidence type="ECO:0000256" key="1">
    <source>
        <dbReference type="SAM" id="Phobius"/>
    </source>
</evidence>
<keyword evidence="1" id="KW-0812">Transmembrane</keyword>
<keyword evidence="1" id="KW-1133">Transmembrane helix</keyword>
<feature type="transmembrane region" description="Helical" evidence="1">
    <location>
        <begin position="156"/>
        <end position="180"/>
    </location>
</feature>
<accession>A0A1W5D1P8</accession>
<feature type="transmembrane region" description="Helical" evidence="1">
    <location>
        <begin position="118"/>
        <end position="141"/>
    </location>
</feature>
<dbReference type="Gene3D" id="1.20.140.150">
    <property type="match status" value="1"/>
</dbReference>
<name>A0A1W5D1P8_9LECA</name>
<dbReference type="Proteomes" id="UP000192927">
    <property type="component" value="Unassembled WGS sequence"/>
</dbReference>
<evidence type="ECO:0000313" key="3">
    <source>
        <dbReference type="Proteomes" id="UP000192927"/>
    </source>
</evidence>
<proteinExistence type="predicted"/>
<dbReference type="PROSITE" id="PS51257">
    <property type="entry name" value="PROKAR_LIPOPROTEIN"/>
    <property type="match status" value="1"/>
</dbReference>